<proteinExistence type="predicted"/>
<dbReference type="EMBL" id="JACAQK010000010">
    <property type="protein sequence ID" value="NWD36889.1"/>
    <property type="molecule type" value="Genomic_DNA"/>
</dbReference>
<evidence type="ECO:0000313" key="2">
    <source>
        <dbReference type="Proteomes" id="UP000549134"/>
    </source>
</evidence>
<organism evidence="1 2">
    <name type="scientific">Pseudomonas tolaasii</name>
    <dbReference type="NCBI Taxonomy" id="29442"/>
    <lineage>
        <taxon>Bacteria</taxon>
        <taxon>Pseudomonadati</taxon>
        <taxon>Pseudomonadota</taxon>
        <taxon>Gammaproteobacteria</taxon>
        <taxon>Pseudomonadales</taxon>
        <taxon>Pseudomonadaceae</taxon>
        <taxon>Pseudomonas</taxon>
    </lineage>
</organism>
<comment type="caution">
    <text evidence="1">The sequence shown here is derived from an EMBL/GenBank/DDBJ whole genome shotgun (WGS) entry which is preliminary data.</text>
</comment>
<sequence length="1706" mass="188279">MINIRLFSINTPAFQSNQPIPQKNHAVSQQAAADHPLLSVANVRSTPTLSRSRRDLQNDPAQGAPLKESVRQFAKALIEQGDRQLAISVGNALVRRQSLLDERVLNEIDNVPVPPYSTFGQALSRLADAVEAEPFKSFAQTYSLDVSELYFREDGVLQAANKVSKGHYLQFEHDDEVWAAASAEVLAAAKQLMGRNQTVVSFSGRDHAYRNDVSDFYGFSEPATTDSTALLSAAGQLLRDENFKSLSSSNPLDAPIKQKQADARQHIADLPLPALREILNKFAPLTAPQKVQRADQELAQLAARGMMKLIPETDQYEPSPTLQDIPEYSTFNLVRKNLLKALTGSVFTAFAKENELAPSSVRINPVSGELMGTVKGVNTPFNLNDLSGWSDTWAEIKDAVLQMAAGSEDDVTYPTDNTAPLSQVMTFYNEPYPHQEDARKKGWEQRQLANTLRRIAEMTGNDGFKALTAPLPGDPPAVAVQQRQRDRVRQLEGTTLSPSPMETLTATVKANLPVHAASEDSTEDLWAIAESDLAKTVHKAMLELKTNPAQFASKIIQPIPGNSLLGQWQAYLDKALKGRGFNEWAREQNIDLTSLRYDPADNALIAKVKGADKRFTATDFAQKYPKHFDVLTPVLSAAQAFAKPGQSISLSHAETSGVPYQWVAHFYNLNADPNSSAFDQQTALIGRTPRFPAAPANPKKIVTWLIRQKTALGDSNDRYALIHELKNWTADTGLKPFVVDPDSSHQPKSVTTVTAFISNNGWYPIPSKAGSDNLLAALQTQVAPAPPLGNRWGFLSTQLPLSNAQRDALIKEVKNKIGTDETLLNYLSSKIANLDANPQQALEQLLSSDDALELADFLQTRMKGAITPTSLKQWLLTALVLELDPTAGTQHKTVAGADLTDPDYVGRSTRFIRDRFNQYLTANKNIPSNLAPVVSHLLLSGAAPQLLVKDVPKKVTLGSLEWFNFTAAVNQIEWTAPGAAANMTYEQVMSHYNIQPVSALEAQIKSYAQMNPLLDWAALNNKVDKNNYTLDQLKDSQQKLQAQANRTAEAVRWLSTNNPPNRRDMALKVLREKCGTDNDYETGFMQENHFAGVISDGHYSLVEIYETGRLDESWIQMGKHVDFDSIREKAKEPGFPVINDEFDKAIKADFDLRRRHTATLFENMLKKLPLDEYKSLLYGNVEFLNVEGAGSGMVITSIYNGVRRDFAVYPAWGQIIRIPDIDPETPLGQKVSLEIDAEAFKNGTEPKSGVKSEVVLRSTDQHLLDDNNEPWPLEVSLPAHKENDPFSPNYVTGRVSKLAKVMIDSTYLYKAEFFNLHRNKFTNTLEKVTEPRDVFRALWHSLPGASSLEDLYYGQYSKAFLDLAIDAAIIVGTEGAGMFWGLAKTAASWGAAKVAAGFIEKFGVKGAENVALIDMSTAATSEAIKGVSRLQSSPLVQQATENGIQDAVIADRKVLRADTAERIKASTILENGQRYSYNALKMEAEGPALEGVIAEGRERIGHIRLGGPLENVKALDGEIQTFVDTYDGKPRLNIMGHGPQPEKPGDAIKIIGDNDALYSAAEVDQKLLARGVNIRDYPNVRTLTCYSASGGEASYAAQLQKITGVPVKGFESTVTTDWLEGTELSMEYQRLLRETRRKFPKFSQADVEEWAEIQLNKLVKNKLDVLEVRKDVGTTIDVNIGTTAQPVYITMPVEYAPVHFGPPKIK</sequence>
<protein>
    <submittedName>
        <fullName evidence="1">Uncharacterized protein</fullName>
    </submittedName>
</protein>
<name>A0A7Y8DS77_PSETO</name>
<dbReference type="GeneID" id="55848149"/>
<evidence type="ECO:0000313" key="1">
    <source>
        <dbReference type="EMBL" id="NWD36889.1"/>
    </source>
</evidence>
<accession>A0A7Y8DS77</accession>
<reference evidence="1 2" key="1">
    <citation type="submission" date="2020-04" db="EMBL/GenBank/DDBJ databases">
        <title>Molecular characterization of pseudomonads from Agaricus bisporus reveal novel blotch 2 pathogens in Western Europe.</title>
        <authorList>
            <person name="Taparia T."/>
            <person name="Krijger M."/>
            <person name="Haynes E."/>
            <person name="Elpinstone J.G."/>
            <person name="Noble R."/>
            <person name="Van Der Wolf J."/>
        </authorList>
    </citation>
    <scope>NUCLEOTIDE SEQUENCE [LARGE SCALE GENOMIC DNA]</scope>
    <source>
        <strain evidence="1 2">IPO3746</strain>
    </source>
</reference>
<dbReference type="RefSeq" id="WP_016968963.1">
    <property type="nucleotide sequence ID" value="NZ_CP020369.1"/>
</dbReference>
<gene>
    <name evidence="1" type="ORF">HX787_13625</name>
</gene>
<dbReference type="Proteomes" id="UP000549134">
    <property type="component" value="Unassembled WGS sequence"/>
</dbReference>